<evidence type="ECO:0000256" key="13">
    <source>
        <dbReference type="SAM" id="SignalP"/>
    </source>
</evidence>
<dbReference type="EMBL" id="CP058350">
    <property type="protein sequence ID" value="QLF70358.1"/>
    <property type="molecule type" value="Genomic_DNA"/>
</dbReference>
<reference evidence="14 15" key="1">
    <citation type="submission" date="2020-06" db="EMBL/GenBank/DDBJ databases">
        <title>Genome sequence of Rhizobium sp strain ADMK78.</title>
        <authorList>
            <person name="Rahi P."/>
        </authorList>
    </citation>
    <scope>NUCLEOTIDE SEQUENCE [LARGE SCALE GENOMIC DNA]</scope>
    <source>
        <strain evidence="14 15">ADMK78</strain>
    </source>
</reference>
<keyword evidence="6 13" id="KW-0732">Signal</keyword>
<evidence type="ECO:0000256" key="9">
    <source>
        <dbReference type="ARBA" id="ARBA00022906"/>
    </source>
</evidence>
<keyword evidence="5" id="KW-0479">Metal-binding</keyword>
<evidence type="ECO:0000256" key="1">
    <source>
        <dbReference type="ARBA" id="ARBA00004418"/>
    </source>
</evidence>
<dbReference type="CDD" id="cd01019">
    <property type="entry name" value="ZnuA"/>
    <property type="match status" value="1"/>
</dbReference>
<dbReference type="InterPro" id="IPR035520">
    <property type="entry name" value="ZnuA"/>
</dbReference>
<protein>
    <recommendedName>
        <fullName evidence="3">High-affinity zinc uptake system protein ZnuA</fullName>
    </recommendedName>
</protein>
<evidence type="ECO:0000256" key="6">
    <source>
        <dbReference type="ARBA" id="ARBA00022729"/>
    </source>
</evidence>
<evidence type="ECO:0000256" key="11">
    <source>
        <dbReference type="ARBA" id="ARBA00023157"/>
    </source>
</evidence>
<evidence type="ECO:0000313" key="15">
    <source>
        <dbReference type="Proteomes" id="UP000308530"/>
    </source>
</evidence>
<dbReference type="PANTHER" id="PTHR42953">
    <property type="entry name" value="HIGH-AFFINITY ZINC UPTAKE SYSTEM PROTEIN ZNUA-RELATED"/>
    <property type="match status" value="1"/>
</dbReference>
<dbReference type="RefSeq" id="WP_138288733.1">
    <property type="nucleotide sequence ID" value="NZ_CP058350.1"/>
</dbReference>
<dbReference type="InterPro" id="IPR006127">
    <property type="entry name" value="ZnuA-like"/>
</dbReference>
<dbReference type="PANTHER" id="PTHR42953:SF3">
    <property type="entry name" value="HIGH-AFFINITY ZINC UPTAKE SYSTEM PROTEIN ZNUA"/>
    <property type="match status" value="1"/>
</dbReference>
<keyword evidence="11" id="KW-1015">Disulfide bond</keyword>
<dbReference type="Gene3D" id="3.40.50.1980">
    <property type="entry name" value="Nitrogenase molybdenum iron protein domain"/>
    <property type="match status" value="3"/>
</dbReference>
<name>A0ABX6QP23_9HYPH</name>
<keyword evidence="15" id="KW-1185">Reference proteome</keyword>
<evidence type="ECO:0000256" key="8">
    <source>
        <dbReference type="ARBA" id="ARBA00022833"/>
    </source>
</evidence>
<evidence type="ECO:0000256" key="7">
    <source>
        <dbReference type="ARBA" id="ARBA00022764"/>
    </source>
</evidence>
<gene>
    <name evidence="14" type="ORF">FE840_012890</name>
</gene>
<keyword evidence="4" id="KW-0813">Transport</keyword>
<feature type="chain" id="PRO_5047270191" description="High-affinity zinc uptake system protein ZnuA" evidence="13">
    <location>
        <begin position="25"/>
        <end position="361"/>
    </location>
</feature>
<feature type="region of interest" description="Disordered" evidence="12">
    <location>
        <begin position="112"/>
        <end position="195"/>
    </location>
</feature>
<keyword evidence="10" id="KW-0406">Ion transport</keyword>
<evidence type="ECO:0000313" key="14">
    <source>
        <dbReference type="EMBL" id="QLF70358.1"/>
    </source>
</evidence>
<dbReference type="InterPro" id="IPR050492">
    <property type="entry name" value="Bact_metal-bind_prot9"/>
</dbReference>
<keyword evidence="7" id="KW-0574">Periplasm</keyword>
<feature type="signal peptide" evidence="13">
    <location>
        <begin position="1"/>
        <end position="24"/>
    </location>
</feature>
<evidence type="ECO:0000256" key="12">
    <source>
        <dbReference type="SAM" id="MobiDB-lite"/>
    </source>
</evidence>
<feature type="compositionally biased region" description="Basic and acidic residues" evidence="12">
    <location>
        <begin position="123"/>
        <end position="192"/>
    </location>
</feature>
<accession>A0ABX6QP23</accession>
<evidence type="ECO:0000256" key="4">
    <source>
        <dbReference type="ARBA" id="ARBA00022448"/>
    </source>
</evidence>
<organism evidence="14 15">
    <name type="scientific">Peteryoungia desertarenae</name>
    <dbReference type="NCBI Taxonomy" id="1813451"/>
    <lineage>
        <taxon>Bacteria</taxon>
        <taxon>Pseudomonadati</taxon>
        <taxon>Pseudomonadota</taxon>
        <taxon>Alphaproteobacteria</taxon>
        <taxon>Hyphomicrobiales</taxon>
        <taxon>Rhizobiaceae</taxon>
        <taxon>Peteryoungia</taxon>
    </lineage>
</organism>
<dbReference type="SUPFAM" id="SSF53807">
    <property type="entry name" value="Helical backbone' metal receptor"/>
    <property type="match status" value="1"/>
</dbReference>
<evidence type="ECO:0000256" key="3">
    <source>
        <dbReference type="ARBA" id="ARBA00015915"/>
    </source>
</evidence>
<dbReference type="Pfam" id="PF01297">
    <property type="entry name" value="ZnuA"/>
    <property type="match status" value="1"/>
</dbReference>
<keyword evidence="8" id="KW-0862">Zinc</keyword>
<evidence type="ECO:0000256" key="2">
    <source>
        <dbReference type="ARBA" id="ARBA00011028"/>
    </source>
</evidence>
<comment type="similarity">
    <text evidence="2">Belongs to the bacterial solute-binding protein 9 family.</text>
</comment>
<evidence type="ECO:0000256" key="5">
    <source>
        <dbReference type="ARBA" id="ARBA00022723"/>
    </source>
</evidence>
<proteinExistence type="inferred from homology"/>
<comment type="subcellular location">
    <subcellularLocation>
        <location evidence="1">Periplasm</location>
    </subcellularLocation>
</comment>
<evidence type="ECO:0000256" key="10">
    <source>
        <dbReference type="ARBA" id="ARBA00023065"/>
    </source>
</evidence>
<sequence length="361" mass="38902">MITRKLGLAASAAALIALPTAAWAEPNVVVSIKPIHSLVASIMKGVAEPSLIVQGAASPHTYTLKPSDARVLENADAVFWVGHGLEAFLEKPLEALPKNAVVVELEDAPGLTELPFREGGPFEAHDHGDEDHAGHDHHDGEGHDHDDNAKEAAHAHGDHAHDHKDHAHHEHEKAESKEAGHHHDHDHAHGGTDMHMWLDPTNAKAMASQIEKTLIEVDPANKATYEANTKALMAEIDAVDAEIAASLKPVADKPFIVFHDAYQYFERHYNVRVVGSITVSPETMPGAERLSEIQDKISSLNAACVFAEPQFEPKLINVVTEGTSAKHGTLDPEGGALEPGPALYGKLMKNLANSMVECLTQ</sequence>
<dbReference type="Proteomes" id="UP000308530">
    <property type="component" value="Chromosome"/>
</dbReference>
<keyword evidence="9" id="KW-0864">Zinc transport</keyword>